<evidence type="ECO:0000313" key="2">
    <source>
        <dbReference type="EMBL" id="MBW3083412.1"/>
    </source>
</evidence>
<dbReference type="PANTHER" id="PTHR43283:SF7">
    <property type="entry name" value="BETA-LACTAMASE-RELATED DOMAIN-CONTAINING PROTEIN"/>
    <property type="match status" value="1"/>
</dbReference>
<organism evidence="2 3">
    <name type="scientific">Bifidobacterium phasiani</name>
    <dbReference type="NCBI Taxonomy" id="2834431"/>
    <lineage>
        <taxon>Bacteria</taxon>
        <taxon>Bacillati</taxon>
        <taxon>Actinomycetota</taxon>
        <taxon>Actinomycetes</taxon>
        <taxon>Bifidobacteriales</taxon>
        <taxon>Bifidobacteriaceae</taxon>
        <taxon>Bifidobacterium</taxon>
    </lineage>
</organism>
<keyword evidence="3" id="KW-1185">Reference proteome</keyword>
<accession>A0ABS6WAH3</accession>
<sequence>MGCIETFDEFVRYAEDRGGLGIEGVAIADGERVVREHRFAPDLARNIYSHTKSYVVTAIGVAVEEGLLGLDDRLADAFPEYVPQDAPERLGRITLRHLLTMSSGFDRPYLMNADRRAGVGAPDYLAYMFSRPVEAEPGERFCYSSADSDLAGRMLERAVGERLGEYVFRTVFDRLDQGFPLWEADPQGHHIAGGGIHMTLRDMLRIGQVYLNGGVWHGRRIVGGDWVRLASSKRIDTPVTNVWTCGYGFQFWMSPYPGAYRADGAYGQITTVLPGQGLVVAMQCHETGDFDNVIRPAVHERLMLPLCAG</sequence>
<reference evidence="2 3" key="1">
    <citation type="submission" date="2021-05" db="EMBL/GenBank/DDBJ databases">
        <title>Phylogenetic classification of ten novel species belonging to the genus Bifidobacterium comprising B. colchicus sp. nov., B. abeli sp. nov., B. bicoloris sp. nov., B. guerezis sp. nov., B. rosaliae sp. nov., B. santillanensis sp. nov., B. argentati sp. nov., B. amazzoni sp. nov., B. pluviali sp. nov., and B. pinnaculum sp. nov.</title>
        <authorList>
            <person name="Lugli G.A."/>
            <person name="Ruiz Garcia L."/>
            <person name="Margolles A."/>
            <person name="Ventura M."/>
        </authorList>
    </citation>
    <scope>NUCLEOTIDE SEQUENCE [LARGE SCALE GENOMIC DNA]</scope>
    <source>
        <strain evidence="2 3">6T3</strain>
    </source>
</reference>
<proteinExistence type="predicted"/>
<dbReference type="GO" id="GO:0016787">
    <property type="term" value="F:hydrolase activity"/>
    <property type="evidence" value="ECO:0007669"/>
    <property type="project" value="UniProtKB-KW"/>
</dbReference>
<evidence type="ECO:0000259" key="1">
    <source>
        <dbReference type="Pfam" id="PF00144"/>
    </source>
</evidence>
<protein>
    <submittedName>
        <fullName evidence="2">Serine hydrolase</fullName>
    </submittedName>
</protein>
<comment type="caution">
    <text evidence="2">The sequence shown here is derived from an EMBL/GenBank/DDBJ whole genome shotgun (WGS) entry which is preliminary data.</text>
</comment>
<dbReference type="Pfam" id="PF00144">
    <property type="entry name" value="Beta-lactamase"/>
    <property type="match status" value="1"/>
</dbReference>
<gene>
    <name evidence="2" type="ORF">KIH73_08560</name>
</gene>
<feature type="domain" description="Beta-lactamase-related" evidence="1">
    <location>
        <begin position="20"/>
        <end position="290"/>
    </location>
</feature>
<evidence type="ECO:0000313" key="3">
    <source>
        <dbReference type="Proteomes" id="UP000812844"/>
    </source>
</evidence>
<dbReference type="RefSeq" id="WP_219082529.1">
    <property type="nucleotide sequence ID" value="NZ_JAHBBD010000021.1"/>
</dbReference>
<dbReference type="InterPro" id="IPR001466">
    <property type="entry name" value="Beta-lactam-related"/>
</dbReference>
<name>A0ABS6WAH3_9BIFI</name>
<dbReference type="Proteomes" id="UP000812844">
    <property type="component" value="Unassembled WGS sequence"/>
</dbReference>
<dbReference type="PANTHER" id="PTHR43283">
    <property type="entry name" value="BETA-LACTAMASE-RELATED"/>
    <property type="match status" value="1"/>
</dbReference>
<keyword evidence="2" id="KW-0378">Hydrolase</keyword>
<dbReference type="InterPro" id="IPR050789">
    <property type="entry name" value="Diverse_Enzym_Activities"/>
</dbReference>
<dbReference type="EMBL" id="JAHBBD010000021">
    <property type="protein sequence ID" value="MBW3083412.1"/>
    <property type="molecule type" value="Genomic_DNA"/>
</dbReference>